<protein>
    <recommendedName>
        <fullName evidence="1">DUF6894 domain-containing protein</fullName>
    </recommendedName>
</protein>
<dbReference type="AlphaFoldDB" id="A0A2U8W6L3"/>
<feature type="domain" description="DUF6894" evidence="1">
    <location>
        <begin position="3"/>
        <end position="70"/>
    </location>
</feature>
<gene>
    <name evidence="2" type="ORF">DK389_15875</name>
</gene>
<dbReference type="RefSeq" id="WP_109890993.1">
    <property type="nucleotide sequence ID" value="NZ_CP029550.1"/>
</dbReference>
<accession>A0A2U8W6L3</accession>
<evidence type="ECO:0000313" key="3">
    <source>
        <dbReference type="Proteomes" id="UP000245926"/>
    </source>
</evidence>
<dbReference type="OrthoDB" id="7995796at2"/>
<dbReference type="Proteomes" id="UP000245926">
    <property type="component" value="Chromosome"/>
</dbReference>
<sequence length="86" mass="9464">MARYFFDVHEAHSSIIDHEGVDCAEVSAVSEEALRALCEIAIDNPRKYLDQKLRIIVRDPGDEVVVTASLGLSLAWHAEDADARAA</sequence>
<dbReference type="Pfam" id="PF21834">
    <property type="entry name" value="DUF6894"/>
    <property type="match status" value="1"/>
</dbReference>
<proteinExistence type="predicted"/>
<dbReference type="InterPro" id="IPR054189">
    <property type="entry name" value="DUF6894"/>
</dbReference>
<name>A0A2U8W6L3_9HYPH</name>
<keyword evidence="3" id="KW-1185">Reference proteome</keyword>
<dbReference type="KEGG" id="mets:DK389_15875"/>
<organism evidence="2 3">
    <name type="scientific">Methylobacterium durans</name>
    <dbReference type="NCBI Taxonomy" id="2202825"/>
    <lineage>
        <taxon>Bacteria</taxon>
        <taxon>Pseudomonadati</taxon>
        <taxon>Pseudomonadota</taxon>
        <taxon>Alphaproteobacteria</taxon>
        <taxon>Hyphomicrobiales</taxon>
        <taxon>Methylobacteriaceae</taxon>
        <taxon>Methylobacterium</taxon>
    </lineage>
</organism>
<evidence type="ECO:0000259" key="1">
    <source>
        <dbReference type="Pfam" id="PF21834"/>
    </source>
</evidence>
<dbReference type="EMBL" id="CP029550">
    <property type="protein sequence ID" value="AWN41717.1"/>
    <property type="molecule type" value="Genomic_DNA"/>
</dbReference>
<reference evidence="3" key="1">
    <citation type="submission" date="2018-05" db="EMBL/GenBank/DDBJ databases">
        <title>Complete Genome Sequence of Methylobacterium sp. 17SD2-17.</title>
        <authorList>
            <person name="Srinivasan S."/>
        </authorList>
    </citation>
    <scope>NUCLEOTIDE SEQUENCE [LARGE SCALE GENOMIC DNA]</scope>
    <source>
        <strain evidence="3">17SD2-17</strain>
    </source>
</reference>
<evidence type="ECO:0000313" key="2">
    <source>
        <dbReference type="EMBL" id="AWN41717.1"/>
    </source>
</evidence>